<reference evidence="1" key="1">
    <citation type="journal article" date="2022" name="bioRxiv">
        <title>Sequencing and chromosome-scale assembly of the giantPleurodeles waltlgenome.</title>
        <authorList>
            <person name="Brown T."/>
            <person name="Elewa A."/>
            <person name="Iarovenko S."/>
            <person name="Subramanian E."/>
            <person name="Araus A.J."/>
            <person name="Petzold A."/>
            <person name="Susuki M."/>
            <person name="Suzuki K.-i.T."/>
            <person name="Hayashi T."/>
            <person name="Toyoda A."/>
            <person name="Oliveira C."/>
            <person name="Osipova E."/>
            <person name="Leigh N.D."/>
            <person name="Simon A."/>
            <person name="Yun M.H."/>
        </authorList>
    </citation>
    <scope>NUCLEOTIDE SEQUENCE</scope>
    <source>
        <strain evidence="1">20211129_DDA</strain>
        <tissue evidence="1">Liver</tissue>
    </source>
</reference>
<evidence type="ECO:0000313" key="1">
    <source>
        <dbReference type="EMBL" id="KAJ1112323.1"/>
    </source>
</evidence>
<evidence type="ECO:0000313" key="2">
    <source>
        <dbReference type="Proteomes" id="UP001066276"/>
    </source>
</evidence>
<protein>
    <submittedName>
        <fullName evidence="1">Uncharacterized protein</fullName>
    </submittedName>
</protein>
<sequence length="57" mass="6350">VNEKNSEREVFTQNSALVGMAKWVPQKCEQLREKATYRSYHVSPLSLSVLCGPPSGV</sequence>
<keyword evidence="2" id="KW-1185">Reference proteome</keyword>
<dbReference type="EMBL" id="JANPWB010000012">
    <property type="protein sequence ID" value="KAJ1112323.1"/>
    <property type="molecule type" value="Genomic_DNA"/>
</dbReference>
<feature type="non-terminal residue" evidence="1">
    <location>
        <position position="1"/>
    </location>
</feature>
<dbReference type="Proteomes" id="UP001066276">
    <property type="component" value="Chromosome 8"/>
</dbReference>
<gene>
    <name evidence="1" type="ORF">NDU88_000591</name>
</gene>
<dbReference type="AlphaFoldDB" id="A0AAV7ND58"/>
<accession>A0AAV7ND58</accession>
<organism evidence="1 2">
    <name type="scientific">Pleurodeles waltl</name>
    <name type="common">Iberian ribbed newt</name>
    <dbReference type="NCBI Taxonomy" id="8319"/>
    <lineage>
        <taxon>Eukaryota</taxon>
        <taxon>Metazoa</taxon>
        <taxon>Chordata</taxon>
        <taxon>Craniata</taxon>
        <taxon>Vertebrata</taxon>
        <taxon>Euteleostomi</taxon>
        <taxon>Amphibia</taxon>
        <taxon>Batrachia</taxon>
        <taxon>Caudata</taxon>
        <taxon>Salamandroidea</taxon>
        <taxon>Salamandridae</taxon>
        <taxon>Pleurodelinae</taxon>
        <taxon>Pleurodeles</taxon>
    </lineage>
</organism>
<feature type="non-terminal residue" evidence="1">
    <location>
        <position position="57"/>
    </location>
</feature>
<proteinExistence type="predicted"/>
<comment type="caution">
    <text evidence="1">The sequence shown here is derived from an EMBL/GenBank/DDBJ whole genome shotgun (WGS) entry which is preliminary data.</text>
</comment>
<name>A0AAV7ND58_PLEWA</name>